<keyword evidence="5 13" id="KW-1133">Transmembrane helix</keyword>
<evidence type="ECO:0000256" key="2">
    <source>
        <dbReference type="ARBA" id="ARBA00022448"/>
    </source>
</evidence>
<dbReference type="GO" id="GO:0015280">
    <property type="term" value="F:ligand-gated sodium channel activity"/>
    <property type="evidence" value="ECO:0007669"/>
    <property type="project" value="TreeGrafter"/>
</dbReference>
<keyword evidence="7 11" id="KW-0406">Ion transport</keyword>
<dbReference type="PANTHER" id="PTHR11690:SF248">
    <property type="entry name" value="PICKPOCKET 17, ISOFORM A"/>
    <property type="match status" value="1"/>
</dbReference>
<evidence type="ECO:0000256" key="13">
    <source>
        <dbReference type="SAM" id="Phobius"/>
    </source>
</evidence>
<evidence type="ECO:0000256" key="1">
    <source>
        <dbReference type="ARBA" id="ARBA00004141"/>
    </source>
</evidence>
<keyword evidence="9 11" id="KW-0739">Sodium transport</keyword>
<evidence type="ECO:0000256" key="12">
    <source>
        <dbReference type="SAM" id="MobiDB-lite"/>
    </source>
</evidence>
<reference evidence="14" key="1">
    <citation type="submission" date="2022-03" db="EMBL/GenBank/DDBJ databases">
        <authorList>
            <person name="Martin C."/>
        </authorList>
    </citation>
    <scope>NUCLEOTIDE SEQUENCE</scope>
</reference>
<gene>
    <name evidence="14" type="ORF">OFUS_LOCUS15141</name>
</gene>
<dbReference type="Pfam" id="PF00858">
    <property type="entry name" value="ASC"/>
    <property type="match status" value="1"/>
</dbReference>
<keyword evidence="10 11" id="KW-0407">Ion channel</keyword>
<dbReference type="PANTHER" id="PTHR11690">
    <property type="entry name" value="AMILORIDE-SENSITIVE SODIUM CHANNEL-RELATED"/>
    <property type="match status" value="1"/>
</dbReference>
<evidence type="ECO:0000313" key="14">
    <source>
        <dbReference type="EMBL" id="CAH1789854.1"/>
    </source>
</evidence>
<keyword evidence="6" id="KW-0915">Sodium</keyword>
<dbReference type="Gene3D" id="2.60.470.10">
    <property type="entry name" value="Acid-sensing ion channels like domains"/>
    <property type="match status" value="1"/>
</dbReference>
<dbReference type="PRINTS" id="PR01078">
    <property type="entry name" value="AMINACHANNEL"/>
</dbReference>
<feature type="compositionally biased region" description="Low complexity" evidence="12">
    <location>
        <begin position="157"/>
        <end position="168"/>
    </location>
</feature>
<evidence type="ECO:0000256" key="10">
    <source>
        <dbReference type="ARBA" id="ARBA00023303"/>
    </source>
</evidence>
<protein>
    <submittedName>
        <fullName evidence="14">Uncharacterized protein</fullName>
    </submittedName>
</protein>
<keyword evidence="15" id="KW-1185">Reference proteome</keyword>
<evidence type="ECO:0000256" key="7">
    <source>
        <dbReference type="ARBA" id="ARBA00023065"/>
    </source>
</evidence>
<evidence type="ECO:0000256" key="11">
    <source>
        <dbReference type="RuleBase" id="RU000679"/>
    </source>
</evidence>
<sequence length="667" mass="75779">MNEKDDLDNMTVIDTKEEEIKGASDAKTVTDEFMGSFGAHGLPRVWSSASPVKKIVWLVLFLAASGYCLNIIIRVGIKFGTFPSGINSKVYPRSIVDFPAVTICNLNMLKATSISNNNVEKYINLLSVQSEAEASMNSWITWALNYTDSVTTSFGPTTDSTSRTNSSNAGTTDHTTVADRRKRAVEEFPFNEDLLEDELLLNLRADHVNDLTRLIHMPEVVKMATLRLLKKRHGFDMREQRSAPPIPHRQKRDNQAAETNSSDYYDDNFYYYDNYDYSYYDDYGFGDVSENDFRTLLTKSKTDDYQDLMGVLKPTKTELELYGHSAQDMIVSCTFDSKKCNYTLFKTFQNSYYGNCFTFNYDDGNSTTQEVVFNTTKKGSRFGLKLTLNIERQEYIGLFAHGSGVRVAVHPRNATPFPEDYGISAPTGWETAIGVRENRVTRLTKPFESNCSHGNHDPSETYTGLYTLLECNQRCLQKQIRSKCKCLDEIMDDQTWESVYASDSATSMLNPCSILNSTEEKCRQRMYYLSQTNRLGCDCPLPCLELGFEESLHSSEWPSAQYYPLMMQKLTDSNIISEGQLKIMNDLKTTRENFVRLHVYYKDMILESLEEFEAYTVDSLIGDIGGILGLFIGMSVLTIAEAVEYLIDLCLLRCKTNNKRNSVVALK</sequence>
<dbReference type="GO" id="GO:0005886">
    <property type="term" value="C:plasma membrane"/>
    <property type="evidence" value="ECO:0007669"/>
    <property type="project" value="TreeGrafter"/>
</dbReference>
<feature type="transmembrane region" description="Helical" evidence="13">
    <location>
        <begin position="55"/>
        <end position="73"/>
    </location>
</feature>
<name>A0A8J1XS87_OWEFU</name>
<evidence type="ECO:0000313" key="15">
    <source>
        <dbReference type="Proteomes" id="UP000749559"/>
    </source>
</evidence>
<comment type="similarity">
    <text evidence="11">Belongs to the amiloride-sensitive sodium channel (TC 1.A.6) family.</text>
</comment>
<dbReference type="AlphaFoldDB" id="A0A8J1XS87"/>
<evidence type="ECO:0000256" key="3">
    <source>
        <dbReference type="ARBA" id="ARBA00022461"/>
    </source>
</evidence>
<keyword evidence="4 11" id="KW-0812">Transmembrane</keyword>
<evidence type="ECO:0000256" key="6">
    <source>
        <dbReference type="ARBA" id="ARBA00023053"/>
    </source>
</evidence>
<keyword evidence="2 11" id="KW-0813">Transport</keyword>
<keyword evidence="8 13" id="KW-0472">Membrane</keyword>
<dbReference type="InterPro" id="IPR001873">
    <property type="entry name" value="ENaC"/>
</dbReference>
<evidence type="ECO:0000256" key="8">
    <source>
        <dbReference type="ARBA" id="ARBA00023136"/>
    </source>
</evidence>
<accession>A0A8J1XS87</accession>
<comment type="caution">
    <text evidence="14">The sequence shown here is derived from an EMBL/GenBank/DDBJ whole genome shotgun (WGS) entry which is preliminary data.</text>
</comment>
<proteinExistence type="inferred from homology"/>
<keyword evidence="3 11" id="KW-0894">Sodium channel</keyword>
<dbReference type="Proteomes" id="UP000749559">
    <property type="component" value="Unassembled WGS sequence"/>
</dbReference>
<evidence type="ECO:0000256" key="5">
    <source>
        <dbReference type="ARBA" id="ARBA00022989"/>
    </source>
</evidence>
<evidence type="ECO:0000256" key="9">
    <source>
        <dbReference type="ARBA" id="ARBA00023201"/>
    </source>
</evidence>
<dbReference type="Gene3D" id="1.10.287.770">
    <property type="entry name" value="YojJ-like"/>
    <property type="match status" value="1"/>
</dbReference>
<feature type="region of interest" description="Disordered" evidence="12">
    <location>
        <begin position="237"/>
        <end position="261"/>
    </location>
</feature>
<feature type="region of interest" description="Disordered" evidence="12">
    <location>
        <begin position="154"/>
        <end position="180"/>
    </location>
</feature>
<dbReference type="EMBL" id="CAIIXF020000007">
    <property type="protein sequence ID" value="CAH1789854.1"/>
    <property type="molecule type" value="Genomic_DNA"/>
</dbReference>
<evidence type="ECO:0000256" key="4">
    <source>
        <dbReference type="ARBA" id="ARBA00022692"/>
    </source>
</evidence>
<dbReference type="OrthoDB" id="10064773at2759"/>
<organism evidence="14 15">
    <name type="scientific">Owenia fusiformis</name>
    <name type="common">Polychaete worm</name>
    <dbReference type="NCBI Taxonomy" id="6347"/>
    <lineage>
        <taxon>Eukaryota</taxon>
        <taxon>Metazoa</taxon>
        <taxon>Spiralia</taxon>
        <taxon>Lophotrochozoa</taxon>
        <taxon>Annelida</taxon>
        <taxon>Polychaeta</taxon>
        <taxon>Sedentaria</taxon>
        <taxon>Canalipalpata</taxon>
        <taxon>Sabellida</taxon>
        <taxon>Oweniida</taxon>
        <taxon>Oweniidae</taxon>
        <taxon>Owenia</taxon>
    </lineage>
</organism>
<comment type="subcellular location">
    <subcellularLocation>
        <location evidence="1">Membrane</location>
        <topology evidence="1">Multi-pass membrane protein</topology>
    </subcellularLocation>
</comment>